<evidence type="ECO:0000313" key="2">
    <source>
        <dbReference type="Proteomes" id="UP001163324"/>
    </source>
</evidence>
<reference evidence="1" key="1">
    <citation type="submission" date="2022-10" db="EMBL/GenBank/DDBJ databases">
        <title>Complete Genome of Trichothecium roseum strain YXFP-22015, a Plant Pathogen Isolated from Citrus.</title>
        <authorList>
            <person name="Wang Y."/>
            <person name="Zhu L."/>
        </authorList>
    </citation>
    <scope>NUCLEOTIDE SEQUENCE</scope>
    <source>
        <strain evidence="1">YXFP-22015</strain>
    </source>
</reference>
<evidence type="ECO:0000313" key="1">
    <source>
        <dbReference type="EMBL" id="KAI9901934.1"/>
    </source>
</evidence>
<keyword evidence="2" id="KW-1185">Reference proteome</keyword>
<name>A0ACC0V7V3_9HYPO</name>
<accession>A0ACC0V7V3</accession>
<gene>
    <name evidence="1" type="ORF">N3K66_003751</name>
</gene>
<comment type="caution">
    <text evidence="1">The sequence shown here is derived from an EMBL/GenBank/DDBJ whole genome shotgun (WGS) entry which is preliminary data.</text>
</comment>
<dbReference type="Proteomes" id="UP001163324">
    <property type="component" value="Chromosome 3"/>
</dbReference>
<proteinExistence type="predicted"/>
<sequence length="524" mass="59161">METIARNQATVAQIQRLEDADANSFTGKAWPKNHGDILKGRRTLRVYGRFEEILDVYHKNQVFRLSGETGSGKSTQVPQMLVFDEFASGLRIICTQPRRLAATALADRVAEEMGVALGEEVGFQIGGQIMSQHPNDHPYSGNGSDICRQTRQKVKPFTRDKDLSQYACIIIDEAHERTVEADILMAMLKKIIQHRKDLKDYSNKCPGVCYRLYSKDFDHMALSTQPAIHRKPFHSTALHLLAFGYSKIVDFDWINSPHPETIARAVQDLQDWSGCLAQQFTLDPSWYRSIEVGVELGCSIDIVDIALVCSSQKSIFTTKPHFQELADLSQMAFAAYPSDHLALLNAFGLYLRAFENKDDTNFSLQEWCALHFLYMQTLEEIRRKRQELGSILKNVAKLPPTRASIREPWRVQKALAIAFCNQTAIFHATPDEYRTVHENVATRLPPLSSLLGGNYEWVVYTNFISSGGKVYIDIVTPIEAEWLLDLPYFAAERLPLKGDGSFRQGMVKQSLDAAKAGIEASKHK</sequence>
<dbReference type="EMBL" id="CM047942">
    <property type="protein sequence ID" value="KAI9901934.1"/>
    <property type="molecule type" value="Genomic_DNA"/>
</dbReference>
<organism evidence="1 2">
    <name type="scientific">Trichothecium roseum</name>
    <dbReference type="NCBI Taxonomy" id="47278"/>
    <lineage>
        <taxon>Eukaryota</taxon>
        <taxon>Fungi</taxon>
        <taxon>Dikarya</taxon>
        <taxon>Ascomycota</taxon>
        <taxon>Pezizomycotina</taxon>
        <taxon>Sordariomycetes</taxon>
        <taxon>Hypocreomycetidae</taxon>
        <taxon>Hypocreales</taxon>
        <taxon>Hypocreales incertae sedis</taxon>
        <taxon>Trichothecium</taxon>
    </lineage>
</organism>
<protein>
    <submittedName>
        <fullName evidence="1">Uncharacterized protein</fullName>
    </submittedName>
</protein>